<sequence>MVRRKPTRATVRYLTRRLLAGLVDLGVLAGLQFGIVRAVTALFPPTHPGHHFSTEGLILFGLFSPLAWFTYAVLPLARRGQTLGKELMGLRVVNQVGRPPSLWQAFIRESLGRWLNAMVLNLGLLLVLWDRDHQALHDMMAETFVVTLRARQGGGLLD</sequence>
<dbReference type="OrthoDB" id="9793824at2"/>
<dbReference type="EMBL" id="QWKX01000009">
    <property type="protein sequence ID" value="RIH79065.1"/>
    <property type="molecule type" value="Genomic_DNA"/>
</dbReference>
<evidence type="ECO:0000256" key="4">
    <source>
        <dbReference type="ARBA" id="ARBA00022989"/>
    </source>
</evidence>
<gene>
    <name evidence="8" type="ORF">Mcate_00583</name>
</gene>
<evidence type="ECO:0000313" key="9">
    <source>
        <dbReference type="Proteomes" id="UP000266089"/>
    </source>
</evidence>
<protein>
    <submittedName>
        <fullName evidence="8">RDD family protein</fullName>
    </submittedName>
</protein>
<comment type="caution">
    <text evidence="8">The sequence shown here is derived from an EMBL/GenBank/DDBJ whole genome shotgun (WGS) entry which is preliminary data.</text>
</comment>
<evidence type="ECO:0000256" key="3">
    <source>
        <dbReference type="ARBA" id="ARBA00022692"/>
    </source>
</evidence>
<evidence type="ECO:0000256" key="6">
    <source>
        <dbReference type="SAM" id="Phobius"/>
    </source>
</evidence>
<accession>A0A399E3I6</accession>
<dbReference type="GO" id="GO:0005886">
    <property type="term" value="C:plasma membrane"/>
    <property type="evidence" value="ECO:0007669"/>
    <property type="project" value="UniProtKB-SubCell"/>
</dbReference>
<evidence type="ECO:0000313" key="8">
    <source>
        <dbReference type="EMBL" id="RIH79065.1"/>
    </source>
</evidence>
<proteinExistence type="predicted"/>
<dbReference type="Proteomes" id="UP000266089">
    <property type="component" value="Unassembled WGS sequence"/>
</dbReference>
<dbReference type="Pfam" id="PF06271">
    <property type="entry name" value="RDD"/>
    <property type="match status" value="1"/>
</dbReference>
<dbReference type="PANTHER" id="PTHR36115">
    <property type="entry name" value="PROLINE-RICH ANTIGEN HOMOLOG-RELATED"/>
    <property type="match status" value="1"/>
</dbReference>
<evidence type="ECO:0000256" key="5">
    <source>
        <dbReference type="ARBA" id="ARBA00023136"/>
    </source>
</evidence>
<evidence type="ECO:0000256" key="1">
    <source>
        <dbReference type="ARBA" id="ARBA00004651"/>
    </source>
</evidence>
<reference evidence="8 9" key="1">
    <citation type="submission" date="2018-08" db="EMBL/GenBank/DDBJ databases">
        <title>Meiothermus cateniformans JCM 15151 genome sequencing project.</title>
        <authorList>
            <person name="Da Costa M.S."/>
            <person name="Albuquerque L."/>
            <person name="Raposo P."/>
            <person name="Froufe H.J.C."/>
            <person name="Barroso C.S."/>
            <person name="Egas C."/>
        </authorList>
    </citation>
    <scope>NUCLEOTIDE SEQUENCE [LARGE SCALE GENOMIC DNA]</scope>
    <source>
        <strain evidence="8 9">JCM 15151</strain>
    </source>
</reference>
<dbReference type="InterPro" id="IPR010432">
    <property type="entry name" value="RDD"/>
</dbReference>
<keyword evidence="4 6" id="KW-1133">Transmembrane helix</keyword>
<evidence type="ECO:0000259" key="7">
    <source>
        <dbReference type="Pfam" id="PF06271"/>
    </source>
</evidence>
<organism evidence="8 9">
    <name type="scientific">Meiothermus taiwanensis</name>
    <dbReference type="NCBI Taxonomy" id="172827"/>
    <lineage>
        <taxon>Bacteria</taxon>
        <taxon>Thermotogati</taxon>
        <taxon>Deinococcota</taxon>
        <taxon>Deinococci</taxon>
        <taxon>Thermales</taxon>
        <taxon>Thermaceae</taxon>
        <taxon>Meiothermus</taxon>
    </lineage>
</organism>
<dbReference type="RefSeq" id="WP_027888280.1">
    <property type="nucleotide sequence ID" value="NZ_JBHSXZ010000028.1"/>
</dbReference>
<keyword evidence="3 6" id="KW-0812">Transmembrane</keyword>
<feature type="domain" description="RDD" evidence="7">
    <location>
        <begin position="14"/>
        <end position="141"/>
    </location>
</feature>
<feature type="transmembrane region" description="Helical" evidence="6">
    <location>
        <begin position="56"/>
        <end position="77"/>
    </location>
</feature>
<dbReference type="InterPro" id="IPR051791">
    <property type="entry name" value="Pra-immunoreactive"/>
</dbReference>
<keyword evidence="2" id="KW-1003">Cell membrane</keyword>
<keyword evidence="5 6" id="KW-0472">Membrane</keyword>
<feature type="transmembrane region" description="Helical" evidence="6">
    <location>
        <begin position="21"/>
        <end position="44"/>
    </location>
</feature>
<comment type="subcellular location">
    <subcellularLocation>
        <location evidence="1">Cell membrane</location>
        <topology evidence="1">Multi-pass membrane protein</topology>
    </subcellularLocation>
</comment>
<evidence type="ECO:0000256" key="2">
    <source>
        <dbReference type="ARBA" id="ARBA00022475"/>
    </source>
</evidence>
<name>A0A399E3I6_9DEIN</name>
<dbReference type="AlphaFoldDB" id="A0A399E3I6"/>